<keyword evidence="5 6" id="KW-0472">Membrane</keyword>
<comment type="function">
    <text evidence="6">Gustatory receptor which mediates acceptance or avoidance behavior, depending on its substrates.</text>
</comment>
<evidence type="ECO:0000256" key="4">
    <source>
        <dbReference type="ARBA" id="ARBA00022989"/>
    </source>
</evidence>
<feature type="transmembrane region" description="Helical" evidence="6">
    <location>
        <begin position="74"/>
        <end position="98"/>
    </location>
</feature>
<keyword evidence="4 6" id="KW-1133">Transmembrane helix</keyword>
<evidence type="ECO:0000313" key="8">
    <source>
        <dbReference type="RefSeq" id="XP_049308522.1"/>
    </source>
</evidence>
<evidence type="ECO:0000256" key="2">
    <source>
        <dbReference type="ARBA" id="ARBA00022475"/>
    </source>
</evidence>
<evidence type="ECO:0000256" key="1">
    <source>
        <dbReference type="ARBA" id="ARBA00004651"/>
    </source>
</evidence>
<evidence type="ECO:0000256" key="3">
    <source>
        <dbReference type="ARBA" id="ARBA00022692"/>
    </source>
</evidence>
<organism evidence="7 8">
    <name type="scientific">Bactrocera dorsalis</name>
    <name type="common">Oriental fruit fly</name>
    <name type="synonym">Dacus dorsalis</name>
    <dbReference type="NCBI Taxonomy" id="27457"/>
    <lineage>
        <taxon>Eukaryota</taxon>
        <taxon>Metazoa</taxon>
        <taxon>Ecdysozoa</taxon>
        <taxon>Arthropoda</taxon>
        <taxon>Hexapoda</taxon>
        <taxon>Insecta</taxon>
        <taxon>Pterygota</taxon>
        <taxon>Neoptera</taxon>
        <taxon>Endopterygota</taxon>
        <taxon>Diptera</taxon>
        <taxon>Brachycera</taxon>
        <taxon>Muscomorpha</taxon>
        <taxon>Tephritoidea</taxon>
        <taxon>Tephritidae</taxon>
        <taxon>Bactrocera</taxon>
        <taxon>Bactrocera</taxon>
    </lineage>
</organism>
<feature type="transmembrane region" description="Helical" evidence="6">
    <location>
        <begin position="36"/>
        <end position="54"/>
    </location>
</feature>
<feature type="transmembrane region" description="Helical" evidence="6">
    <location>
        <begin position="7"/>
        <end position="24"/>
    </location>
</feature>
<evidence type="ECO:0000256" key="5">
    <source>
        <dbReference type="ARBA" id="ARBA00023136"/>
    </source>
</evidence>
<keyword evidence="6" id="KW-0807">Transducer</keyword>
<feature type="transmembrane region" description="Helical" evidence="6">
    <location>
        <begin position="246"/>
        <end position="268"/>
    </location>
</feature>
<dbReference type="InterPro" id="IPR013604">
    <property type="entry name" value="7TM_chemorcpt"/>
</dbReference>
<accession>A0ABM3JH30</accession>
<proteinExistence type="inferred from homology"/>
<dbReference type="GeneID" id="125777486"/>
<reference evidence="8" key="1">
    <citation type="submission" date="2025-08" db="UniProtKB">
        <authorList>
            <consortium name="RefSeq"/>
        </authorList>
    </citation>
    <scope>IDENTIFICATION</scope>
    <source>
        <tissue evidence="8">Adult</tissue>
    </source>
</reference>
<dbReference type="Proteomes" id="UP001652620">
    <property type="component" value="Chromosome 3"/>
</dbReference>
<keyword evidence="3 6" id="KW-0812">Transmembrane</keyword>
<evidence type="ECO:0000256" key="6">
    <source>
        <dbReference type="RuleBase" id="RU363108"/>
    </source>
</evidence>
<keyword evidence="2 6" id="KW-1003">Cell membrane</keyword>
<feature type="transmembrane region" description="Helical" evidence="6">
    <location>
        <begin position="167"/>
        <end position="192"/>
    </location>
</feature>
<protein>
    <recommendedName>
        <fullName evidence="6">Gustatory receptor</fullName>
    </recommendedName>
</protein>
<comment type="caution">
    <text evidence="6">Lacks conserved residue(s) required for the propagation of feature annotation.</text>
</comment>
<comment type="subcellular location">
    <subcellularLocation>
        <location evidence="1 6">Cell membrane</location>
        <topology evidence="1 6">Multi-pass membrane protein</topology>
    </subcellularLocation>
</comment>
<keyword evidence="7" id="KW-1185">Reference proteome</keyword>
<dbReference type="RefSeq" id="XP_049308522.1">
    <property type="nucleotide sequence ID" value="XM_049452565.1"/>
</dbReference>
<gene>
    <name evidence="8" type="primary">LOC125777486</name>
</gene>
<comment type="similarity">
    <text evidence="6">Belongs to the insect chemoreceptor superfamily. Gustatory receptor (GR) family.</text>
</comment>
<keyword evidence="6 8" id="KW-0675">Receptor</keyword>
<dbReference type="Pfam" id="PF08395">
    <property type="entry name" value="7tm_7"/>
    <property type="match status" value="1"/>
</dbReference>
<name>A0ABM3JH30_BACDO</name>
<evidence type="ECO:0000313" key="7">
    <source>
        <dbReference type="Proteomes" id="UP001652620"/>
    </source>
</evidence>
<feature type="transmembrane region" description="Helical" evidence="6">
    <location>
        <begin position="288"/>
        <end position="314"/>
    </location>
</feature>
<sequence>MPQFLRYFYRFTYYYSLAFGLLRFEYDFHTYNIRPTTRVAAYAILVNLLIVALMPQQFKLDAMNFTRNPKARQLFQFLLTSLSLTRSVACVFILAVYWWRRHDIIALVIDFQRLFRIRVNYILHSSLSVRRFRFALLRKLLLVTVTDLSRLATAWRSGSWRDQQPVILVTIYLAILNQVVNHFFFGMCVLNFHLEALNDELQDIVDAATMLSAQRRVCPQNFPRRCANLINKFNALMARRRQLQRFADRLTAILGVQAGCVIFILYWYNVTLVYLVYSLMKPEGVLSVAMPLWSVVLFLIAGAAYCGDFLEVLIAFRRLRKNFSTCFSIMQTLSEVWQLNRYWERSVSM</sequence>